<dbReference type="Pfam" id="PF00171">
    <property type="entry name" value="Aldedh"/>
    <property type="match status" value="1"/>
</dbReference>
<gene>
    <name evidence="6" type="ORF">V5E97_17765</name>
</gene>
<dbReference type="Gene3D" id="3.40.309.10">
    <property type="entry name" value="Aldehyde Dehydrogenase, Chain A, domain 2"/>
    <property type="match status" value="1"/>
</dbReference>
<dbReference type="AlphaFoldDB" id="A0AAU7CRH0"/>
<dbReference type="SUPFAM" id="SSF53720">
    <property type="entry name" value="ALDH-like"/>
    <property type="match status" value="1"/>
</dbReference>
<dbReference type="InterPro" id="IPR029510">
    <property type="entry name" value="Ald_DH_CS_GLU"/>
</dbReference>
<name>A0AAU7CRH0_9BACT</name>
<evidence type="ECO:0000259" key="5">
    <source>
        <dbReference type="Pfam" id="PF00171"/>
    </source>
</evidence>
<organism evidence="6">
    <name type="scientific">Singulisphaera sp. Ch08</name>
    <dbReference type="NCBI Taxonomy" id="3120278"/>
    <lineage>
        <taxon>Bacteria</taxon>
        <taxon>Pseudomonadati</taxon>
        <taxon>Planctomycetota</taxon>
        <taxon>Planctomycetia</taxon>
        <taxon>Isosphaerales</taxon>
        <taxon>Isosphaeraceae</taxon>
        <taxon>Singulisphaera</taxon>
    </lineage>
</organism>
<reference evidence="6" key="1">
    <citation type="submission" date="2024-05" db="EMBL/GenBank/DDBJ databases">
        <title>Planctomycetes of the genus Singulisphaera possess chitinolytic capabilities.</title>
        <authorList>
            <person name="Ivanova A."/>
        </authorList>
    </citation>
    <scope>NUCLEOTIDE SEQUENCE</scope>
    <source>
        <strain evidence="6">Ch08T</strain>
    </source>
</reference>
<dbReference type="InterPro" id="IPR016160">
    <property type="entry name" value="Ald_DH_CS_CYS"/>
</dbReference>
<accession>A0AAU7CRH0</accession>
<evidence type="ECO:0000256" key="4">
    <source>
        <dbReference type="RuleBase" id="RU003345"/>
    </source>
</evidence>
<evidence type="ECO:0000256" key="1">
    <source>
        <dbReference type="ARBA" id="ARBA00009986"/>
    </source>
</evidence>
<dbReference type="CDD" id="cd07091">
    <property type="entry name" value="ALDH_F1-2_Ald2-like"/>
    <property type="match status" value="1"/>
</dbReference>
<feature type="active site" evidence="3">
    <location>
        <position position="262"/>
    </location>
</feature>
<dbReference type="InterPro" id="IPR016163">
    <property type="entry name" value="Ald_DH_C"/>
</dbReference>
<evidence type="ECO:0000256" key="3">
    <source>
        <dbReference type="PROSITE-ProRule" id="PRU10007"/>
    </source>
</evidence>
<comment type="similarity">
    <text evidence="1 4">Belongs to the aldehyde dehydrogenase family.</text>
</comment>
<dbReference type="PROSITE" id="PS00687">
    <property type="entry name" value="ALDEHYDE_DEHYDR_GLU"/>
    <property type="match status" value="1"/>
</dbReference>
<dbReference type="GO" id="GO:0016620">
    <property type="term" value="F:oxidoreductase activity, acting on the aldehyde or oxo group of donors, NAD or NADP as acceptor"/>
    <property type="evidence" value="ECO:0007669"/>
    <property type="project" value="InterPro"/>
</dbReference>
<dbReference type="FunFam" id="3.40.605.10:FF:000050">
    <property type="entry name" value="Aldehyde dehydrogenase, mitochondrial"/>
    <property type="match status" value="1"/>
</dbReference>
<evidence type="ECO:0000256" key="2">
    <source>
        <dbReference type="ARBA" id="ARBA00023002"/>
    </source>
</evidence>
<keyword evidence="2 4" id="KW-0560">Oxidoreductase</keyword>
<dbReference type="EMBL" id="CP155447">
    <property type="protein sequence ID" value="XBH07806.1"/>
    <property type="molecule type" value="Genomic_DNA"/>
</dbReference>
<dbReference type="Gene3D" id="3.40.605.10">
    <property type="entry name" value="Aldehyde Dehydrogenase, Chain A, domain 1"/>
    <property type="match status" value="1"/>
</dbReference>
<sequence length="490" mass="52808">MAQTATAPRATPAIRHTKLLIDNQWVDPIEGGEFETYNPATGEVIARVGAGTAADVDKAVKAARRALESGPWNTMDAADRGRLMYQLSDLVERHGEELAALESLNCGKTISDSKGDIEGVVNTLRYYAGWADKIEGKTLPVRGSFLSYTLRQPVGVVGQIIPWNFPLLMLAWKWGPALACGNTVVMKPAEQTPLTALRIADLAIEAGFPAGVINIINGLGETAGAALVGHPDVDKIAFTGHVDTAKIIQRQAAETLKRTTFELGGKSPNVIFADANLEEAVAGAFHAIYFHGGQCCTAGSRLFVEQKIHKEFVQRLVEKAKTRAIGDPLNPATEQGPQVSQEQLDKILHYVDLGQKQGAKLLSGGGRVGDRGFFVAPTIFDDVKDDMAIARDEIFGPVVSVLPFNGVDEVIERSNNTSYGLAAAIWTKDIDKAHLFAKRVKAGTVWVNCYHVVDTTTPFGGFKMSGQGRENGEAALEHYSEMKTVTVKLG</sequence>
<dbReference type="RefSeq" id="WP_406700646.1">
    <property type="nucleotide sequence ID" value="NZ_CP155447.1"/>
</dbReference>
<evidence type="ECO:0000313" key="6">
    <source>
        <dbReference type="EMBL" id="XBH07806.1"/>
    </source>
</evidence>
<protein>
    <submittedName>
        <fullName evidence="6">Aldehyde dehydrogenase family protein</fullName>
    </submittedName>
</protein>
<feature type="domain" description="Aldehyde dehydrogenase" evidence="5">
    <location>
        <begin position="25"/>
        <end position="485"/>
    </location>
</feature>
<dbReference type="PROSITE" id="PS00070">
    <property type="entry name" value="ALDEHYDE_DEHYDR_CYS"/>
    <property type="match status" value="1"/>
</dbReference>
<dbReference type="InterPro" id="IPR016162">
    <property type="entry name" value="Ald_DH_N"/>
</dbReference>
<dbReference type="PANTHER" id="PTHR11699">
    <property type="entry name" value="ALDEHYDE DEHYDROGENASE-RELATED"/>
    <property type="match status" value="1"/>
</dbReference>
<dbReference type="InterPro" id="IPR015590">
    <property type="entry name" value="Aldehyde_DH_dom"/>
</dbReference>
<dbReference type="InterPro" id="IPR016161">
    <property type="entry name" value="Ald_DH/histidinol_DH"/>
</dbReference>
<dbReference type="FunFam" id="3.40.309.10:FF:000001">
    <property type="entry name" value="Mitochondrial aldehyde dehydrogenase 2"/>
    <property type="match status" value="1"/>
</dbReference>
<proteinExistence type="inferred from homology"/>